<dbReference type="EMBL" id="CP060131">
    <property type="protein sequence ID" value="QNG54471.1"/>
    <property type="molecule type" value="Genomic_DNA"/>
</dbReference>
<feature type="transmembrane region" description="Helical" evidence="8">
    <location>
        <begin position="288"/>
        <end position="310"/>
    </location>
</feature>
<evidence type="ECO:0000256" key="4">
    <source>
        <dbReference type="ARBA" id="ARBA00022692"/>
    </source>
</evidence>
<name>A0A7G7MNW0_9PSEU</name>
<evidence type="ECO:0000256" key="5">
    <source>
        <dbReference type="ARBA" id="ARBA00022989"/>
    </source>
</evidence>
<feature type="transmembrane region" description="Helical" evidence="8">
    <location>
        <begin position="122"/>
        <end position="155"/>
    </location>
</feature>
<feature type="transmembrane region" description="Helical" evidence="8">
    <location>
        <begin position="195"/>
        <end position="217"/>
    </location>
</feature>
<comment type="subcellular location">
    <subcellularLocation>
        <location evidence="1">Cell membrane</location>
        <topology evidence="1">Multi-pass membrane protein</topology>
    </subcellularLocation>
</comment>
<reference evidence="9 10" key="1">
    <citation type="submission" date="2020-08" db="EMBL/GenBank/DDBJ databases">
        <authorList>
            <person name="Mo P."/>
        </authorList>
    </citation>
    <scope>NUCLEOTIDE SEQUENCE [LARGE SCALE GENOMIC DNA]</scope>
    <source>
        <strain evidence="9 10">CGMCC 4.1532</strain>
    </source>
</reference>
<keyword evidence="4 8" id="KW-0812">Transmembrane</keyword>
<keyword evidence="6 8" id="KW-0472">Membrane</keyword>
<dbReference type="RefSeq" id="WP_185721289.1">
    <property type="nucleotide sequence ID" value="NZ_BAAAWI010000001.1"/>
</dbReference>
<dbReference type="InterPro" id="IPR018584">
    <property type="entry name" value="GT87"/>
</dbReference>
<accession>A0A7G7MNW0</accession>
<keyword evidence="5 8" id="KW-1133">Transmembrane helix</keyword>
<evidence type="ECO:0000313" key="9">
    <source>
        <dbReference type="EMBL" id="QNG54471.1"/>
    </source>
</evidence>
<keyword evidence="2" id="KW-1003">Cell membrane</keyword>
<keyword evidence="10" id="KW-1185">Reference proteome</keyword>
<evidence type="ECO:0000256" key="1">
    <source>
        <dbReference type="ARBA" id="ARBA00004651"/>
    </source>
</evidence>
<feature type="transmembrane region" description="Helical" evidence="8">
    <location>
        <begin position="91"/>
        <end position="110"/>
    </location>
</feature>
<dbReference type="KEGG" id="ppel:H6H00_11625"/>
<feature type="transmembrane region" description="Helical" evidence="8">
    <location>
        <begin position="352"/>
        <end position="370"/>
    </location>
</feature>
<dbReference type="GO" id="GO:0016758">
    <property type="term" value="F:hexosyltransferase activity"/>
    <property type="evidence" value="ECO:0007669"/>
    <property type="project" value="InterPro"/>
</dbReference>
<dbReference type="GO" id="GO:0005886">
    <property type="term" value="C:plasma membrane"/>
    <property type="evidence" value="ECO:0007669"/>
    <property type="project" value="UniProtKB-SubCell"/>
</dbReference>
<dbReference type="Pfam" id="PF09594">
    <property type="entry name" value="GT87"/>
    <property type="match status" value="1"/>
</dbReference>
<feature type="transmembrane region" description="Helical" evidence="8">
    <location>
        <begin position="262"/>
        <end position="281"/>
    </location>
</feature>
<evidence type="ECO:0000256" key="6">
    <source>
        <dbReference type="ARBA" id="ARBA00023136"/>
    </source>
</evidence>
<protein>
    <submittedName>
        <fullName evidence="9">DUF2029 domain-containing protein</fullName>
    </submittedName>
</protein>
<evidence type="ECO:0000256" key="3">
    <source>
        <dbReference type="ARBA" id="ARBA00022679"/>
    </source>
</evidence>
<proteinExistence type="inferred from homology"/>
<organism evidence="9 10">
    <name type="scientific">Pseudonocardia petroleophila</name>
    <dbReference type="NCBI Taxonomy" id="37331"/>
    <lineage>
        <taxon>Bacteria</taxon>
        <taxon>Bacillati</taxon>
        <taxon>Actinomycetota</taxon>
        <taxon>Actinomycetes</taxon>
        <taxon>Pseudonocardiales</taxon>
        <taxon>Pseudonocardiaceae</taxon>
        <taxon>Pseudonocardia</taxon>
    </lineage>
</organism>
<evidence type="ECO:0000256" key="2">
    <source>
        <dbReference type="ARBA" id="ARBA00022475"/>
    </source>
</evidence>
<dbReference type="Proteomes" id="UP000515728">
    <property type="component" value="Chromosome"/>
</dbReference>
<evidence type="ECO:0000256" key="8">
    <source>
        <dbReference type="SAM" id="Phobius"/>
    </source>
</evidence>
<comment type="similarity">
    <text evidence="7">Belongs to the glycosyltransferase 87 family.</text>
</comment>
<evidence type="ECO:0000313" key="10">
    <source>
        <dbReference type="Proteomes" id="UP000515728"/>
    </source>
</evidence>
<gene>
    <name evidence="9" type="ORF">H6H00_11625</name>
</gene>
<evidence type="ECO:0000256" key="7">
    <source>
        <dbReference type="ARBA" id="ARBA00024033"/>
    </source>
</evidence>
<dbReference type="AlphaFoldDB" id="A0A7G7MNW0"/>
<feature type="transmembrane region" description="Helical" evidence="8">
    <location>
        <begin position="167"/>
        <end position="188"/>
    </location>
</feature>
<sequence>MVRRAPAWLLAALAVAVQVRLFAEHGSFNLARIPSADLRYHSDFATFWRSADALLRGADIYRTGADLPNLNPPLLTVVMAPFGLLEVLPSYRLFALLTVALVLGCLLVVAREVRLPAVDAGLAVGAVLLGAPLLATVGLGQVYAFLAVALTGAWLAARRGRDVAAGVGIGIAVALKPSLAPLLLLPVLRRETRTALAAAGAAAAGTLLGVLVCGPAASVTWVRLVLGHPVQTFFDNASLPATLVRLTSDSGWGRPVVEVPGGQVAGTVLGIAVVVATLLLLRRSGPDALWAVTAASLVASPVTWNTYLVVLAPGVLVVLARSRAAAAPLLAAALIGQEWPGLWYGDDGTASALPLSLYCAVLLAHWAVLLRHARRGPARRGAPAEPRVASEP</sequence>
<keyword evidence="3" id="KW-0808">Transferase</keyword>